<dbReference type="InterPro" id="IPR000210">
    <property type="entry name" value="BTB/POZ_dom"/>
</dbReference>
<dbReference type="Gene3D" id="3.30.710.10">
    <property type="entry name" value="Potassium Channel Kv1.1, Chain A"/>
    <property type="match status" value="1"/>
</dbReference>
<proteinExistence type="predicted"/>
<name>A0A9P6KKI4_9PLEO</name>
<dbReference type="OrthoDB" id="6359816at2759"/>
<dbReference type="CDD" id="cd18186">
    <property type="entry name" value="BTB_POZ_ZBTB_KLHL-like"/>
    <property type="match status" value="1"/>
</dbReference>
<dbReference type="PANTHER" id="PTHR47843:SF5">
    <property type="entry name" value="BTB_POZ DOMAIN PROTEIN"/>
    <property type="match status" value="1"/>
</dbReference>
<organism evidence="2 3">
    <name type="scientific">Paraphaeosphaeria minitans</name>
    <dbReference type="NCBI Taxonomy" id="565426"/>
    <lineage>
        <taxon>Eukaryota</taxon>
        <taxon>Fungi</taxon>
        <taxon>Dikarya</taxon>
        <taxon>Ascomycota</taxon>
        <taxon>Pezizomycotina</taxon>
        <taxon>Dothideomycetes</taxon>
        <taxon>Pleosporomycetidae</taxon>
        <taxon>Pleosporales</taxon>
        <taxon>Massarineae</taxon>
        <taxon>Didymosphaeriaceae</taxon>
        <taxon>Paraphaeosphaeria</taxon>
    </lineage>
</organism>
<protein>
    <submittedName>
        <fullName evidence="2">BTB/POZ domain-containing protein</fullName>
    </submittedName>
</protein>
<dbReference type="PANTHER" id="PTHR47843">
    <property type="entry name" value="BTB DOMAIN-CONTAINING PROTEIN-RELATED"/>
    <property type="match status" value="1"/>
</dbReference>
<evidence type="ECO:0000313" key="2">
    <source>
        <dbReference type="EMBL" id="KAF9729832.1"/>
    </source>
</evidence>
<evidence type="ECO:0000259" key="1">
    <source>
        <dbReference type="PROSITE" id="PS50097"/>
    </source>
</evidence>
<comment type="caution">
    <text evidence="2">The sequence shown here is derived from an EMBL/GenBank/DDBJ whole genome shotgun (WGS) entry which is preliminary data.</text>
</comment>
<dbReference type="Proteomes" id="UP000756921">
    <property type="component" value="Unassembled WGS sequence"/>
</dbReference>
<accession>A0A9P6KKI4</accession>
<dbReference type="AlphaFoldDB" id="A0A9P6KKI4"/>
<dbReference type="InterPro" id="IPR011333">
    <property type="entry name" value="SKP1/BTB/POZ_sf"/>
</dbReference>
<dbReference type="EMBL" id="WJXW01000015">
    <property type="protein sequence ID" value="KAF9729832.1"/>
    <property type="molecule type" value="Genomic_DNA"/>
</dbReference>
<sequence>MTKPSSLQRLLSNISELRKEGKFTDLSFTHERGTFRVHRIIVCPQSKVFRKACDGGFKEQSEGLIKLGHVPYEHLARMVEFFYHMDYSEKLPEGTQESTLGLHAQMFALADQYEIPALLSMSEAKYSERCVKAWEPLDFLSSVSAIWESTPTAVQGLRNTACVAVRRHLPDMLEDSSTAERFKNTLSECSAFARDLLDSYIKNPLFGYCQMCRSDHGMEPLPAR</sequence>
<feature type="domain" description="BTB" evidence="1">
    <location>
        <begin position="24"/>
        <end position="83"/>
    </location>
</feature>
<gene>
    <name evidence="2" type="ORF">PMIN01_11765</name>
</gene>
<evidence type="ECO:0000313" key="3">
    <source>
        <dbReference type="Proteomes" id="UP000756921"/>
    </source>
</evidence>
<dbReference type="SUPFAM" id="SSF54695">
    <property type="entry name" value="POZ domain"/>
    <property type="match status" value="1"/>
</dbReference>
<dbReference type="Pfam" id="PF00651">
    <property type="entry name" value="BTB"/>
    <property type="match status" value="1"/>
</dbReference>
<reference evidence="2" key="1">
    <citation type="journal article" date="2020" name="Mol. Plant Microbe Interact.">
        <title>Genome Sequence of the Biocontrol Agent Coniothyrium minitans strain Conio (IMI 134523).</title>
        <authorList>
            <person name="Patel D."/>
            <person name="Shittu T.A."/>
            <person name="Baroncelli R."/>
            <person name="Muthumeenakshi S."/>
            <person name="Osborne T.H."/>
            <person name="Janganan T.K."/>
            <person name="Sreenivasaprasad S."/>
        </authorList>
    </citation>
    <scope>NUCLEOTIDE SEQUENCE</scope>
    <source>
        <strain evidence="2">Conio</strain>
    </source>
</reference>
<dbReference type="PROSITE" id="PS50097">
    <property type="entry name" value="BTB"/>
    <property type="match status" value="1"/>
</dbReference>
<keyword evidence="3" id="KW-1185">Reference proteome</keyword>